<keyword evidence="3 4" id="KW-0732">Signal</keyword>
<sequence>MKISYICGILGLCLPALAPAAPWYPAQTVADGRHVAYRPLPRVHKSWRICALFPHVRDRYWWGVSWGLVDEARRQGVKLGLYQAGGYDNLAVQQEQFQACLRKGADAILLASLSADGMNDAIAQAAARGVPVIDLITGVSSDKVSARSLVRFDDMARAATRYLLSYSRRQQVSIAWLPGPRDAGWVRGAEAGMYQAIRHKSVTLQHGGYGPPELTTQMGLVRAILRADARYPDYFLGNSVAIEAAANYMHHYPQVASRAISFYATEPVLRLIAEGKVLAAVSDSPVLQARIGLDLALRILEKQPHAYSVSPKIEVIDAGNVAAYDLSRVYSPEYVRITQQALPN</sequence>
<keyword evidence="7" id="KW-1185">Reference proteome</keyword>
<feature type="domain" description="Periplasmic binding protein" evidence="5">
    <location>
        <begin position="52"/>
        <end position="303"/>
    </location>
</feature>
<dbReference type="GO" id="GO:0030313">
    <property type="term" value="C:cell envelope"/>
    <property type="evidence" value="ECO:0007669"/>
    <property type="project" value="UniProtKB-SubCell"/>
</dbReference>
<dbReference type="PANTHER" id="PTHR46847">
    <property type="entry name" value="D-ALLOSE-BINDING PERIPLASMIC PROTEIN-RELATED"/>
    <property type="match status" value="1"/>
</dbReference>
<dbReference type="AlphaFoldDB" id="A0A844CW88"/>
<proteinExistence type="inferred from homology"/>
<gene>
    <name evidence="6" type="primary">torT</name>
    <name evidence="6" type="ORF">GJ698_08655</name>
</gene>
<dbReference type="CDD" id="cd06306">
    <property type="entry name" value="PBP1_TorT-like"/>
    <property type="match status" value="1"/>
</dbReference>
<dbReference type="NCBIfam" id="NF008185">
    <property type="entry name" value="PRK10936.1"/>
    <property type="match status" value="1"/>
</dbReference>
<evidence type="ECO:0000313" key="6">
    <source>
        <dbReference type="EMBL" id="MRW84168.1"/>
    </source>
</evidence>
<comment type="similarity">
    <text evidence="2">Belongs to the bacterial solute-binding protein 2 family.</text>
</comment>
<accession>A0A844CW88</accession>
<evidence type="ECO:0000256" key="3">
    <source>
        <dbReference type="ARBA" id="ARBA00022729"/>
    </source>
</evidence>
<dbReference type="Pfam" id="PF13407">
    <property type="entry name" value="Peripla_BP_4"/>
    <property type="match status" value="1"/>
</dbReference>
<organism evidence="6 7">
    <name type="scientific">Duganella aquatilis</name>
    <dbReference type="NCBI Taxonomy" id="2666082"/>
    <lineage>
        <taxon>Bacteria</taxon>
        <taxon>Pseudomonadati</taxon>
        <taxon>Pseudomonadota</taxon>
        <taxon>Betaproteobacteria</taxon>
        <taxon>Burkholderiales</taxon>
        <taxon>Oxalobacteraceae</taxon>
        <taxon>Telluria group</taxon>
        <taxon>Duganella</taxon>
    </lineage>
</organism>
<name>A0A844CW88_9BURK</name>
<dbReference type="Proteomes" id="UP000439986">
    <property type="component" value="Unassembled WGS sequence"/>
</dbReference>
<dbReference type="PANTHER" id="PTHR46847:SF1">
    <property type="entry name" value="D-ALLOSE-BINDING PERIPLASMIC PROTEIN-RELATED"/>
    <property type="match status" value="1"/>
</dbReference>
<dbReference type="InterPro" id="IPR025997">
    <property type="entry name" value="SBP_2_dom"/>
</dbReference>
<feature type="chain" id="PRO_5032897082" evidence="4">
    <location>
        <begin position="21"/>
        <end position="344"/>
    </location>
</feature>
<evidence type="ECO:0000313" key="7">
    <source>
        <dbReference type="Proteomes" id="UP000439986"/>
    </source>
</evidence>
<dbReference type="EMBL" id="WKJL01000004">
    <property type="protein sequence ID" value="MRW84168.1"/>
    <property type="molecule type" value="Genomic_DNA"/>
</dbReference>
<evidence type="ECO:0000256" key="4">
    <source>
        <dbReference type="SAM" id="SignalP"/>
    </source>
</evidence>
<reference evidence="6 7" key="1">
    <citation type="submission" date="2019-11" db="EMBL/GenBank/DDBJ databases">
        <title>Novel species isolated from a subtropical stream in China.</title>
        <authorList>
            <person name="Lu H."/>
        </authorList>
    </citation>
    <scope>NUCLEOTIDE SEQUENCE [LARGE SCALE GENOMIC DNA]</scope>
    <source>
        <strain evidence="6 7">FT26W</strain>
    </source>
</reference>
<comment type="caution">
    <text evidence="6">The sequence shown here is derived from an EMBL/GenBank/DDBJ whole genome shotgun (WGS) entry which is preliminary data.</text>
</comment>
<evidence type="ECO:0000256" key="2">
    <source>
        <dbReference type="ARBA" id="ARBA00007639"/>
    </source>
</evidence>
<dbReference type="RefSeq" id="WP_154357219.1">
    <property type="nucleotide sequence ID" value="NZ_WKJL01000004.1"/>
</dbReference>
<dbReference type="Gene3D" id="3.40.50.2300">
    <property type="match status" value="2"/>
</dbReference>
<feature type="signal peptide" evidence="4">
    <location>
        <begin position="1"/>
        <end position="20"/>
    </location>
</feature>
<dbReference type="SUPFAM" id="SSF53822">
    <property type="entry name" value="Periplasmic binding protein-like I"/>
    <property type="match status" value="1"/>
</dbReference>
<dbReference type="GO" id="GO:0030246">
    <property type="term" value="F:carbohydrate binding"/>
    <property type="evidence" value="ECO:0007669"/>
    <property type="project" value="UniProtKB-ARBA"/>
</dbReference>
<protein>
    <submittedName>
        <fullName evidence="6">TMAO reductase system periplasmic protein TorT</fullName>
    </submittedName>
</protein>
<comment type="subcellular location">
    <subcellularLocation>
        <location evidence="1">Cell envelope</location>
    </subcellularLocation>
</comment>
<dbReference type="InterPro" id="IPR028082">
    <property type="entry name" value="Peripla_BP_I"/>
</dbReference>
<evidence type="ECO:0000256" key="1">
    <source>
        <dbReference type="ARBA" id="ARBA00004196"/>
    </source>
</evidence>
<evidence type="ECO:0000259" key="5">
    <source>
        <dbReference type="Pfam" id="PF13407"/>
    </source>
</evidence>